<name>A0A2S7XMR3_9GAMM</name>
<dbReference type="InterPro" id="IPR013783">
    <property type="entry name" value="Ig-like_fold"/>
</dbReference>
<dbReference type="OrthoDB" id="5747841at2"/>
<evidence type="ECO:0000259" key="2">
    <source>
        <dbReference type="Pfam" id="PF18998"/>
    </source>
</evidence>
<evidence type="ECO:0000313" key="4">
    <source>
        <dbReference type="Proteomes" id="UP000239936"/>
    </source>
</evidence>
<accession>A0A2S7XMR3</accession>
<evidence type="ECO:0000259" key="1">
    <source>
        <dbReference type="Pfam" id="PF07705"/>
    </source>
</evidence>
<feature type="domain" description="CARDB" evidence="1">
    <location>
        <begin position="197"/>
        <end position="306"/>
    </location>
</feature>
<dbReference type="Proteomes" id="UP000239936">
    <property type="component" value="Unassembled WGS sequence"/>
</dbReference>
<dbReference type="InterPro" id="IPR013378">
    <property type="entry name" value="InlB-like_B-rpt"/>
</dbReference>
<keyword evidence="4" id="KW-1185">Reference proteome</keyword>
<dbReference type="NCBIfam" id="TIGR02543">
    <property type="entry name" value="List_Bact_rpt"/>
    <property type="match status" value="1"/>
</dbReference>
<feature type="domain" description="Bacterial repeat" evidence="2">
    <location>
        <begin position="51"/>
        <end position="106"/>
    </location>
</feature>
<dbReference type="EMBL" id="PPGH01000038">
    <property type="protein sequence ID" value="PQJ94946.1"/>
    <property type="molecule type" value="Genomic_DNA"/>
</dbReference>
<feature type="domain" description="Bacterial repeat" evidence="2">
    <location>
        <begin position="131"/>
        <end position="192"/>
    </location>
</feature>
<dbReference type="InterPro" id="IPR011635">
    <property type="entry name" value="CARDB"/>
</dbReference>
<proteinExistence type="predicted"/>
<evidence type="ECO:0008006" key="5">
    <source>
        <dbReference type="Google" id="ProtNLM"/>
    </source>
</evidence>
<reference evidence="3 4" key="1">
    <citation type="submission" date="2018-01" db="EMBL/GenBank/DDBJ databases">
        <title>The complete genome sequence of Chromatium okenii LaCa, a purple sulfur bacterium with a turbulent life.</title>
        <authorList>
            <person name="Luedin S.M."/>
            <person name="Liechti N."/>
            <person name="Storelli N."/>
            <person name="Danza F."/>
            <person name="Wittwer M."/>
            <person name="Pothier J.F."/>
            <person name="Tonolla M.A."/>
        </authorList>
    </citation>
    <scope>NUCLEOTIDE SEQUENCE [LARGE SCALE GENOMIC DNA]</scope>
    <source>
        <strain evidence="3 4">LaCa</strain>
    </source>
</reference>
<dbReference type="Pfam" id="PF18998">
    <property type="entry name" value="Flg_new_2"/>
    <property type="match status" value="2"/>
</dbReference>
<dbReference type="Pfam" id="PF07705">
    <property type="entry name" value="CARDB"/>
    <property type="match status" value="1"/>
</dbReference>
<dbReference type="InterPro" id="IPR044060">
    <property type="entry name" value="Bacterial_rp_domain"/>
</dbReference>
<comment type="caution">
    <text evidence="3">The sequence shown here is derived from an EMBL/GenBank/DDBJ whole genome shotgun (WGS) entry which is preliminary data.</text>
</comment>
<dbReference type="AlphaFoldDB" id="A0A2S7XMR3"/>
<sequence length="312" mass="31205">MGFPRIVGAAVDIGAFEAGDGAAPTAYPLTITLVGKGSVSSDPTGVTCSSTTCSGSFPIDAEVTLTAKPLTGFTFSGWSGACTNKTGTCAVTMSKAQTVTATFTAAPVNYSLTLTKVGDGTVTSTPGGINCGTGTGCAAKFASGKTITLTAAPATGATFVKWNGCTASATDSKKCTLTLTANKTVTATFTTIPAATADFIITGIILTPANPQTNGLFAANITVKNQGTSAADGGTLSVWTNRATKPVCSTGGDKAVPIGSVAAGNTKVLTIGELAAGAVGTKKLYAFADSKCVRQEIDETNNQLTKNYTVKQ</sequence>
<gene>
    <name evidence="3" type="ORF">CXB77_17655</name>
</gene>
<organism evidence="3 4">
    <name type="scientific">Chromatium okenii</name>
    <dbReference type="NCBI Taxonomy" id="61644"/>
    <lineage>
        <taxon>Bacteria</taxon>
        <taxon>Pseudomonadati</taxon>
        <taxon>Pseudomonadota</taxon>
        <taxon>Gammaproteobacteria</taxon>
        <taxon>Chromatiales</taxon>
        <taxon>Chromatiaceae</taxon>
        <taxon>Chromatium</taxon>
    </lineage>
</organism>
<dbReference type="Gene3D" id="2.60.40.10">
    <property type="entry name" value="Immunoglobulins"/>
    <property type="match status" value="1"/>
</dbReference>
<evidence type="ECO:0000313" key="3">
    <source>
        <dbReference type="EMBL" id="PQJ94946.1"/>
    </source>
</evidence>
<protein>
    <recommendedName>
        <fullName evidence="5">CARDB domain-containing protein</fullName>
    </recommendedName>
</protein>